<dbReference type="EMBL" id="OE181325">
    <property type="protein sequence ID" value="CAD7572971.1"/>
    <property type="molecule type" value="Genomic_DNA"/>
</dbReference>
<name>A0A7R9J6P4_TIMCA</name>
<reference evidence="1" key="1">
    <citation type="submission" date="2020-11" db="EMBL/GenBank/DDBJ databases">
        <authorList>
            <person name="Tran Van P."/>
        </authorList>
    </citation>
    <scope>NUCLEOTIDE SEQUENCE</scope>
</reference>
<organism evidence="1">
    <name type="scientific">Timema californicum</name>
    <name type="common">California timema</name>
    <name type="synonym">Walking stick</name>
    <dbReference type="NCBI Taxonomy" id="61474"/>
    <lineage>
        <taxon>Eukaryota</taxon>
        <taxon>Metazoa</taxon>
        <taxon>Ecdysozoa</taxon>
        <taxon>Arthropoda</taxon>
        <taxon>Hexapoda</taxon>
        <taxon>Insecta</taxon>
        <taxon>Pterygota</taxon>
        <taxon>Neoptera</taxon>
        <taxon>Polyneoptera</taxon>
        <taxon>Phasmatodea</taxon>
        <taxon>Timematodea</taxon>
        <taxon>Timematoidea</taxon>
        <taxon>Timematidae</taxon>
        <taxon>Timema</taxon>
    </lineage>
</organism>
<accession>A0A7R9J6P4</accession>
<evidence type="ECO:0000313" key="1">
    <source>
        <dbReference type="EMBL" id="CAD7572971.1"/>
    </source>
</evidence>
<proteinExistence type="predicted"/>
<protein>
    <submittedName>
        <fullName evidence="1">(California timema) hypothetical protein</fullName>
    </submittedName>
</protein>
<sequence>MATSSFVKRCFPRRHGGDNHAQYSRVTGSFVKINVVGGCVRAHPVAIHVEYFARRQDGVIRSHPATTLLTVALLLPSCFDSG</sequence>
<dbReference type="AlphaFoldDB" id="A0A7R9J6P4"/>
<gene>
    <name evidence="1" type="ORF">TCMB3V08_LOCUS5615</name>
</gene>